<dbReference type="AlphaFoldDB" id="A0A9Q4JAT8"/>
<evidence type="ECO:0000313" key="2">
    <source>
        <dbReference type="Proteomes" id="UP001079672"/>
    </source>
</evidence>
<dbReference type="EMBL" id="JAPTZU010000001">
    <property type="protein sequence ID" value="MCZ2686325.1"/>
    <property type="molecule type" value="Genomic_DNA"/>
</dbReference>
<evidence type="ECO:0000313" key="1">
    <source>
        <dbReference type="EMBL" id="MCZ2686325.1"/>
    </source>
</evidence>
<name>A0A9Q4JAT8_BACFG</name>
<dbReference type="Proteomes" id="UP001079672">
    <property type="component" value="Unassembled WGS sequence"/>
</dbReference>
<accession>A0A9Q4JAT8</accession>
<comment type="caution">
    <text evidence="1">The sequence shown here is derived from an EMBL/GenBank/DDBJ whole genome shotgun (WGS) entry which is preliminary data.</text>
</comment>
<reference evidence="1" key="1">
    <citation type="submission" date="2022-12" db="EMBL/GenBank/DDBJ databases">
        <title>Development of a Multilocus Sequence Typing Scheme for Bacteroides fragilis Based on Whole Genome Sequencing Data and Clinical Application.</title>
        <authorList>
            <person name="Nielsen F.D."/>
            <person name="Justesen U.S."/>
        </authorList>
    </citation>
    <scope>NUCLEOTIDE SEQUENCE</scope>
    <source>
        <strain evidence="1">BF_AM_ODE_DK_2015_4</strain>
    </source>
</reference>
<organism evidence="1 2">
    <name type="scientific">Bacteroides fragilis</name>
    <dbReference type="NCBI Taxonomy" id="817"/>
    <lineage>
        <taxon>Bacteria</taxon>
        <taxon>Pseudomonadati</taxon>
        <taxon>Bacteroidota</taxon>
        <taxon>Bacteroidia</taxon>
        <taxon>Bacteroidales</taxon>
        <taxon>Bacteroidaceae</taxon>
        <taxon>Bacteroides</taxon>
    </lineage>
</organism>
<proteinExistence type="predicted"/>
<sequence>MVTDLYMQSHFEGTLDYMFNDKFGITGGAVHEFNPIKGHWETTPVFGPVIHLKKK</sequence>
<gene>
    <name evidence="1" type="ORF">O1433_02280</name>
</gene>
<protein>
    <submittedName>
        <fullName evidence="1">Uncharacterized protein</fullName>
    </submittedName>
</protein>